<sequence length="141" mass="16453">MEQKPGQINNLLEVFAEAENRRATQVMNGLAEKDTMISIRNEVSRKDIDNIQCMYNRLGHPDVSETLEHFDITSAEVFVFNEELKEMVQKMVVEMIRQGLIILDVENSKYAPKYQLTLRAMMMNPKSSVKRLHIHKKRTDE</sequence>
<comment type="caution">
    <text evidence="1">The sequence shown here is derived from an EMBL/GenBank/DDBJ whole genome shotgun (WGS) entry which is preliminary data.</text>
</comment>
<proteinExistence type="predicted"/>
<reference evidence="1" key="1">
    <citation type="submission" date="2019-04" db="EMBL/GenBank/DDBJ databases">
        <title>Microbes associate with the intestines of laboratory mice.</title>
        <authorList>
            <person name="Navarre W."/>
            <person name="Wong E."/>
            <person name="Huang K."/>
            <person name="Tropini C."/>
            <person name="Ng K."/>
            <person name="Yu B."/>
        </authorList>
    </citation>
    <scope>NUCLEOTIDE SEQUENCE</scope>
    <source>
        <strain evidence="1">NM04_E33</strain>
    </source>
</reference>
<name>A0AC61RIX8_9BACT</name>
<organism evidence="1 2">
    <name type="scientific">Lepagella muris</name>
    <dbReference type="NCBI Taxonomy" id="3032870"/>
    <lineage>
        <taxon>Bacteria</taxon>
        <taxon>Pseudomonadati</taxon>
        <taxon>Bacteroidota</taxon>
        <taxon>Bacteroidia</taxon>
        <taxon>Bacteroidales</taxon>
        <taxon>Muribaculaceae</taxon>
        <taxon>Lepagella</taxon>
    </lineage>
</organism>
<gene>
    <name evidence="1" type="ORF">E5331_00965</name>
</gene>
<keyword evidence="2" id="KW-1185">Reference proteome</keyword>
<dbReference type="Proteomes" id="UP000306319">
    <property type="component" value="Unassembled WGS sequence"/>
</dbReference>
<dbReference type="EMBL" id="SRYB01000001">
    <property type="protein sequence ID" value="TGY80983.1"/>
    <property type="molecule type" value="Genomic_DNA"/>
</dbReference>
<protein>
    <submittedName>
        <fullName evidence="1">Uncharacterized protein</fullName>
    </submittedName>
</protein>
<evidence type="ECO:0000313" key="2">
    <source>
        <dbReference type="Proteomes" id="UP000306319"/>
    </source>
</evidence>
<evidence type="ECO:0000313" key="1">
    <source>
        <dbReference type="EMBL" id="TGY80983.1"/>
    </source>
</evidence>
<accession>A0AC61RIX8</accession>